<reference evidence="1" key="1">
    <citation type="submission" date="2022-04" db="EMBL/GenBank/DDBJ databases">
        <title>Genome of the entomopathogenic fungus Entomophthora muscae.</title>
        <authorList>
            <person name="Elya C."/>
            <person name="Lovett B.R."/>
            <person name="Lee E."/>
            <person name="Macias A.M."/>
            <person name="Hajek A.E."/>
            <person name="De Bivort B.L."/>
            <person name="Kasson M.T."/>
            <person name="De Fine Licht H.H."/>
            <person name="Stajich J.E."/>
        </authorList>
    </citation>
    <scope>NUCLEOTIDE SEQUENCE</scope>
    <source>
        <strain evidence="1">Berkeley</strain>
    </source>
</reference>
<dbReference type="EMBL" id="QTSX02007267">
    <property type="protein sequence ID" value="KAJ9049177.1"/>
    <property type="molecule type" value="Genomic_DNA"/>
</dbReference>
<gene>
    <name evidence="1" type="ORF">DSO57_1027449</name>
</gene>
<keyword evidence="2" id="KW-1185">Reference proteome</keyword>
<accession>A0ACC2RGE7</accession>
<name>A0ACC2RGE7_9FUNG</name>
<sequence>MDKFKSNKSQKKSKLTYKGKGQVTNISSLPLTPQEISKRDARAKKFSADASVENRAWDKVVLRSRHYNSAPEDKNTENVFIFLNTREEQKKYHLHIKSLKKETINTRLPNNPNQWPEIIQSYRKLREAIIGENSKVDKFMINVYQESVEACLKAKEFSDDKLFDDELAKGLLTLVEKLYPIYTSSMDKLTSKRKKKMGLYYSYYLFYHLGINSSHLGQVLSACKDPLSGFFLEHPDVKLATQLCISLIHLQYVPFFLNLKACKPSQRLLLKHLSYRLRIISIKAITQAYLSLPMAHFLGSLGFTSIQESLDFLALLPDNTLPTSRIPRFSNDYQIVFFRPAK</sequence>
<evidence type="ECO:0000313" key="1">
    <source>
        <dbReference type="EMBL" id="KAJ9049177.1"/>
    </source>
</evidence>
<evidence type="ECO:0000313" key="2">
    <source>
        <dbReference type="Proteomes" id="UP001165960"/>
    </source>
</evidence>
<organism evidence="1 2">
    <name type="scientific">Entomophthora muscae</name>
    <dbReference type="NCBI Taxonomy" id="34485"/>
    <lineage>
        <taxon>Eukaryota</taxon>
        <taxon>Fungi</taxon>
        <taxon>Fungi incertae sedis</taxon>
        <taxon>Zoopagomycota</taxon>
        <taxon>Entomophthoromycotina</taxon>
        <taxon>Entomophthoromycetes</taxon>
        <taxon>Entomophthorales</taxon>
        <taxon>Entomophthoraceae</taxon>
        <taxon>Entomophthora</taxon>
    </lineage>
</organism>
<comment type="caution">
    <text evidence="1">The sequence shown here is derived from an EMBL/GenBank/DDBJ whole genome shotgun (WGS) entry which is preliminary data.</text>
</comment>
<protein>
    <submittedName>
        <fullName evidence="1">Uncharacterized protein</fullName>
    </submittedName>
</protein>
<dbReference type="Proteomes" id="UP001165960">
    <property type="component" value="Unassembled WGS sequence"/>
</dbReference>
<proteinExistence type="predicted"/>